<dbReference type="Proteomes" id="UP000789831">
    <property type="component" value="Unassembled WGS sequence"/>
</dbReference>
<feature type="compositionally biased region" description="Basic and acidic residues" evidence="1">
    <location>
        <begin position="294"/>
        <end position="305"/>
    </location>
</feature>
<reference evidence="2" key="1">
    <citation type="submission" date="2021-06" db="EMBL/GenBank/DDBJ databases">
        <authorList>
            <person name="Kallberg Y."/>
            <person name="Tangrot J."/>
            <person name="Rosling A."/>
        </authorList>
    </citation>
    <scope>NUCLEOTIDE SEQUENCE</scope>
    <source>
        <strain evidence="2">MT106</strain>
    </source>
</reference>
<accession>A0A9N8V5H1</accession>
<protein>
    <submittedName>
        <fullName evidence="2">3436_t:CDS:1</fullName>
    </submittedName>
</protein>
<feature type="region of interest" description="Disordered" evidence="1">
    <location>
        <begin position="98"/>
        <end position="163"/>
    </location>
</feature>
<feature type="region of interest" description="Disordered" evidence="1">
    <location>
        <begin position="1"/>
        <end position="80"/>
    </location>
</feature>
<feature type="compositionally biased region" description="Polar residues" evidence="1">
    <location>
        <begin position="386"/>
        <end position="399"/>
    </location>
</feature>
<gene>
    <name evidence="2" type="ORF">AGERDE_LOCUS761</name>
</gene>
<feature type="compositionally biased region" description="Basic and acidic residues" evidence="1">
    <location>
        <begin position="328"/>
        <end position="355"/>
    </location>
</feature>
<comment type="caution">
    <text evidence="2">The sequence shown here is derived from an EMBL/GenBank/DDBJ whole genome shotgun (WGS) entry which is preliminary data.</text>
</comment>
<feature type="compositionally biased region" description="Low complexity" evidence="1">
    <location>
        <begin position="260"/>
        <end position="274"/>
    </location>
</feature>
<feature type="compositionally biased region" description="Polar residues" evidence="1">
    <location>
        <begin position="28"/>
        <end position="46"/>
    </location>
</feature>
<feature type="compositionally biased region" description="Low complexity" evidence="1">
    <location>
        <begin position="200"/>
        <end position="217"/>
    </location>
</feature>
<feature type="compositionally biased region" description="Polar residues" evidence="1">
    <location>
        <begin position="436"/>
        <end position="452"/>
    </location>
</feature>
<dbReference type="AlphaFoldDB" id="A0A9N8V5H1"/>
<proteinExistence type="predicted"/>
<dbReference type="OrthoDB" id="10504641at2759"/>
<feature type="compositionally biased region" description="Low complexity" evidence="1">
    <location>
        <begin position="974"/>
        <end position="989"/>
    </location>
</feature>
<feature type="compositionally biased region" description="Polar residues" evidence="1">
    <location>
        <begin position="98"/>
        <end position="134"/>
    </location>
</feature>
<evidence type="ECO:0000313" key="2">
    <source>
        <dbReference type="EMBL" id="CAG8437303.1"/>
    </source>
</evidence>
<feature type="compositionally biased region" description="Acidic residues" evidence="1">
    <location>
        <begin position="425"/>
        <end position="435"/>
    </location>
</feature>
<name>A0A9N8V5H1_9GLOM</name>
<feature type="region of interest" description="Disordered" evidence="1">
    <location>
        <begin position="241"/>
        <end position="452"/>
    </location>
</feature>
<evidence type="ECO:0000256" key="1">
    <source>
        <dbReference type="SAM" id="MobiDB-lite"/>
    </source>
</evidence>
<dbReference type="EMBL" id="CAJVPL010000040">
    <property type="protein sequence ID" value="CAG8437303.1"/>
    <property type="molecule type" value="Genomic_DNA"/>
</dbReference>
<feature type="compositionally biased region" description="Polar residues" evidence="1">
    <location>
        <begin position="360"/>
        <end position="377"/>
    </location>
</feature>
<organism evidence="2 3">
    <name type="scientific">Ambispora gerdemannii</name>
    <dbReference type="NCBI Taxonomy" id="144530"/>
    <lineage>
        <taxon>Eukaryota</taxon>
        <taxon>Fungi</taxon>
        <taxon>Fungi incertae sedis</taxon>
        <taxon>Mucoromycota</taxon>
        <taxon>Glomeromycotina</taxon>
        <taxon>Glomeromycetes</taxon>
        <taxon>Archaeosporales</taxon>
        <taxon>Ambisporaceae</taxon>
        <taxon>Ambispora</taxon>
    </lineage>
</organism>
<feature type="compositionally biased region" description="Polar residues" evidence="1">
    <location>
        <begin position="241"/>
        <end position="259"/>
    </location>
</feature>
<feature type="compositionally biased region" description="Basic and acidic residues" evidence="1">
    <location>
        <begin position="400"/>
        <end position="409"/>
    </location>
</feature>
<feature type="compositionally biased region" description="Low complexity" evidence="1">
    <location>
        <begin position="14"/>
        <end position="27"/>
    </location>
</feature>
<sequence>MINSKSAKSDSRESPNSFNTCSTTTTNGSAMPQQQSTGYSRRLSSGQHHHLIGSQESIIGSSTSTSTTQQLPNWSTHRRSSVGPYFLLNQQQDSSSYNSRFNQSLLSSPSNSRARQSQLSISNSRKQKSSKSLINNNDENDNNRRPQQRTNRRSSLPPFLGSNYKNFNPAAITPSYSSFNSYSGSFNKRNDNGRQRFPPSSISRSNNNNFNGQKSPSQWSSPSARRLSYSEIQWQNSLSNRTFGNYSQRPQPNMYPSVTNSYQNNASSSQASNYLERSKSVTPSRGSRHPLTTRVDHYETRRLQEQDSTPSKIDTLNKSEESPSIDKATIHRERDEQQVWEDSPPHLESKREKNGRQHRSNLSTNWGLPRNGLSSKNHSIKGALSESANRFESENSIDLSKSDETKADASDQETITLGRESPLKEDEDLLGEENESMNPVNPVDQTESVNGNSIFDERRESLISDLGNMAIDAKKEPQDSEITKPFYIEDNPKEIENYSPAALETPLQKESILPGHKERRTWQQKLFMQSHRFRAHPQNRYSDDYSYFYPSNDYNQEPSYNNGNGYLANDKESLFNNNKDSTEFVGSAPDADNYPLPNFLRRKKRKTQKFKLNKKTSLEQRVKAEEAQQEEPYLVNLIFKICDALEIECKLYSPIVKNKFNCYSALLRVPVFKKTFGAHNEIREIVRETVAEMAIDHFRQRNPDTFKKVLEKMGSDVEELDHYCCVYKGGVIGIGGGVKQAQIGKKVKKISKALLDQPLLSQNNNKLNIVETKDKGQLSALLMQGYGDTSSKDVLDNVQEDKAQVLGNEILKAEKETLESTEVEMKTKEEDQISIDQLDESKLSELPQHQVSLEPKETADQTLLSTKIIEQEIISNVQQQEELEDLIIIGDLMNSTKDTQQNDVLLEPQLSNTYDLSITSDSVENTAAALFICEHKDEKIQVLDQASDSQEEKNDHKEPIETVTQGILDMQDQQQQQQNFNAENNNYAQHETTELLEQLPPPQDDLPCATINEEDAATIRNG</sequence>
<keyword evidence="3" id="KW-1185">Reference proteome</keyword>
<feature type="region of interest" description="Disordered" evidence="1">
    <location>
        <begin position="186"/>
        <end position="224"/>
    </location>
</feature>
<feature type="region of interest" description="Disordered" evidence="1">
    <location>
        <begin position="974"/>
        <end position="1022"/>
    </location>
</feature>
<evidence type="ECO:0000313" key="3">
    <source>
        <dbReference type="Proteomes" id="UP000789831"/>
    </source>
</evidence>
<feature type="compositionally biased region" description="Low complexity" evidence="1">
    <location>
        <begin position="52"/>
        <end position="70"/>
    </location>
</feature>